<comment type="caution">
    <text evidence="1">The sequence shown here is derived from an EMBL/GenBank/DDBJ whole genome shotgun (WGS) entry which is preliminary data.</text>
</comment>
<reference evidence="1" key="1">
    <citation type="journal article" date="2014" name="Int. J. Syst. Evol. Microbiol.">
        <title>Complete genome sequence of Corynebacterium casei LMG S-19264T (=DSM 44701T), isolated from a smear-ripened cheese.</title>
        <authorList>
            <consortium name="US DOE Joint Genome Institute (JGI-PGF)"/>
            <person name="Walter F."/>
            <person name="Albersmeier A."/>
            <person name="Kalinowski J."/>
            <person name="Ruckert C."/>
        </authorList>
    </citation>
    <scope>NUCLEOTIDE SEQUENCE</scope>
    <source>
        <strain evidence="1">KCTC 23224</strain>
    </source>
</reference>
<dbReference type="Proteomes" id="UP000642809">
    <property type="component" value="Unassembled WGS sequence"/>
</dbReference>
<gene>
    <name evidence="1" type="ORF">GCM10008106_25390</name>
</gene>
<evidence type="ECO:0008006" key="3">
    <source>
        <dbReference type="Google" id="ProtNLM"/>
    </source>
</evidence>
<reference evidence="1" key="2">
    <citation type="submission" date="2020-09" db="EMBL/GenBank/DDBJ databases">
        <authorList>
            <person name="Sun Q."/>
            <person name="Kim S."/>
        </authorList>
    </citation>
    <scope>NUCLEOTIDE SEQUENCE</scope>
    <source>
        <strain evidence="1">KCTC 23224</strain>
    </source>
</reference>
<keyword evidence="2" id="KW-1185">Reference proteome</keyword>
<dbReference type="EMBL" id="BMYF01000016">
    <property type="protein sequence ID" value="GHB43339.1"/>
    <property type="molecule type" value="Genomic_DNA"/>
</dbReference>
<dbReference type="Pfam" id="PF17170">
    <property type="entry name" value="DUF5128"/>
    <property type="match status" value="1"/>
</dbReference>
<name>A0A8J3CYK6_9BACT</name>
<protein>
    <recommendedName>
        <fullName evidence="3">6-bladed beta-propeller protein</fullName>
    </recommendedName>
</protein>
<accession>A0A8J3CYK6</accession>
<proteinExistence type="predicted"/>
<evidence type="ECO:0000313" key="2">
    <source>
        <dbReference type="Proteomes" id="UP000642809"/>
    </source>
</evidence>
<organism evidence="1 2">
    <name type="scientific">Mongoliitalea lutea</name>
    <dbReference type="NCBI Taxonomy" id="849756"/>
    <lineage>
        <taxon>Bacteria</taxon>
        <taxon>Pseudomonadati</taxon>
        <taxon>Bacteroidota</taxon>
        <taxon>Cytophagia</taxon>
        <taxon>Cytophagales</taxon>
        <taxon>Cyclobacteriaceae</taxon>
        <taxon>Mongoliitalea</taxon>
    </lineage>
</organism>
<sequence>MFSSYFSDIHPIILVENRPLGTLGKVNFADDFIVISSFDLLQQLAVYDFQGHLMAMRDDIGEGPEGFGEISDFAVYDNKIYVLQGYHRKISVFDSSLRLLEEIKISYSASGIYVNDVGIYLYHLESNPDFPFRLSFFEAGNMNGLIQFDETLISAPLTGNFFIGLDSKSFIHYHPASDSIYLVNETNVNGFHLNFGSSFIDISKFKDLHPLERLKAYNEFEGYKDLSNGVRLSASELLFSISHEKKKKYLKVDLSSRQAQLIQTIKNDLLPLPSNVFFEQNHLNAAWYWQNSETLSKFYQLNGSKIVDTQKINLPNDPESKVVFNLPYK</sequence>
<evidence type="ECO:0000313" key="1">
    <source>
        <dbReference type="EMBL" id="GHB43339.1"/>
    </source>
</evidence>
<dbReference type="AlphaFoldDB" id="A0A8J3CYK6"/>